<dbReference type="PANTHER" id="PTHR37299:SF4">
    <property type="entry name" value="TRANSCRIPTIONAL REGULATOR"/>
    <property type="match status" value="1"/>
</dbReference>
<organism evidence="2 3">
    <name type="scientific">Gottschalkia purinilytica</name>
    <name type="common">Clostridium purinilyticum</name>
    <dbReference type="NCBI Taxonomy" id="1503"/>
    <lineage>
        <taxon>Bacteria</taxon>
        <taxon>Bacillati</taxon>
        <taxon>Bacillota</taxon>
        <taxon>Tissierellia</taxon>
        <taxon>Tissierellales</taxon>
        <taxon>Gottschalkiaceae</taxon>
        <taxon>Gottschalkia</taxon>
    </lineage>
</organism>
<evidence type="ECO:0000259" key="1">
    <source>
        <dbReference type="PROSITE" id="PS50930"/>
    </source>
</evidence>
<dbReference type="RefSeq" id="WP_050355331.1">
    <property type="nucleotide sequence ID" value="NZ_LGSS01000007.1"/>
</dbReference>
<dbReference type="Proteomes" id="UP000037267">
    <property type="component" value="Unassembled WGS sequence"/>
</dbReference>
<comment type="caution">
    <text evidence="2">The sequence shown here is derived from an EMBL/GenBank/DDBJ whole genome shotgun (WGS) entry which is preliminary data.</text>
</comment>
<dbReference type="InterPro" id="IPR007492">
    <property type="entry name" value="LytTR_DNA-bd_dom"/>
</dbReference>
<dbReference type="Pfam" id="PF04397">
    <property type="entry name" value="LytTR"/>
    <property type="match status" value="1"/>
</dbReference>
<dbReference type="GO" id="GO:0000156">
    <property type="term" value="F:phosphorelay response regulator activity"/>
    <property type="evidence" value="ECO:0007669"/>
    <property type="project" value="InterPro"/>
</dbReference>
<dbReference type="InterPro" id="IPR046947">
    <property type="entry name" value="LytR-like"/>
</dbReference>
<dbReference type="PROSITE" id="PS50930">
    <property type="entry name" value="HTH_LYTTR"/>
    <property type="match status" value="1"/>
</dbReference>
<keyword evidence="3" id="KW-1185">Reference proteome</keyword>
<protein>
    <submittedName>
        <fullName evidence="2">Transcriptional regulator, LytTR family</fullName>
    </submittedName>
</protein>
<evidence type="ECO:0000313" key="3">
    <source>
        <dbReference type="Proteomes" id="UP000037267"/>
    </source>
</evidence>
<accession>A0A0L0WB20</accession>
<dbReference type="OrthoDB" id="3186525at2"/>
<dbReference type="Gene3D" id="2.40.50.1020">
    <property type="entry name" value="LytTr DNA-binding domain"/>
    <property type="match status" value="1"/>
</dbReference>
<dbReference type="GO" id="GO:0003677">
    <property type="term" value="F:DNA binding"/>
    <property type="evidence" value="ECO:0007669"/>
    <property type="project" value="InterPro"/>
</dbReference>
<dbReference type="STRING" id="1503.CLPU_7c01380"/>
<dbReference type="SMART" id="SM00850">
    <property type="entry name" value="LytTR"/>
    <property type="match status" value="1"/>
</dbReference>
<evidence type="ECO:0000313" key="2">
    <source>
        <dbReference type="EMBL" id="KNF08510.1"/>
    </source>
</evidence>
<gene>
    <name evidence="2" type="ORF">CLPU_7c01380</name>
</gene>
<dbReference type="PANTHER" id="PTHR37299">
    <property type="entry name" value="TRANSCRIPTIONAL REGULATOR-RELATED"/>
    <property type="match status" value="1"/>
</dbReference>
<sequence>MKIDIDINEDYQETTITIKSPEMTSEIIELMEKIKGTKNKSIIGNYNQKIYILNPEDILVFYSKEQKVFADTIDGTYEVKQKLYELEDELKLLSFVRISKFAIANINKIKDIEMFFNGSLVVNFINGKQETISRRYVQKVKEYIGIGGK</sequence>
<dbReference type="AlphaFoldDB" id="A0A0L0WB20"/>
<reference evidence="3" key="1">
    <citation type="submission" date="2015-07" db="EMBL/GenBank/DDBJ databases">
        <title>Draft genome sequence of the purine-degrading Gottschalkia purinilyticum DSM 1384 (formerly Clostridium purinilyticum).</title>
        <authorList>
            <person name="Poehlein A."/>
            <person name="Schiel-Bengelsdorf B."/>
            <person name="Bengelsdorf F.R."/>
            <person name="Daniel R."/>
            <person name="Duerre P."/>
        </authorList>
    </citation>
    <scope>NUCLEOTIDE SEQUENCE [LARGE SCALE GENOMIC DNA]</scope>
    <source>
        <strain evidence="3">DSM 1384</strain>
    </source>
</reference>
<proteinExistence type="predicted"/>
<name>A0A0L0WB20_GOTPU</name>
<feature type="domain" description="HTH LytTR-type" evidence="1">
    <location>
        <begin position="42"/>
        <end position="146"/>
    </location>
</feature>
<dbReference type="EMBL" id="LGSS01000007">
    <property type="protein sequence ID" value="KNF08510.1"/>
    <property type="molecule type" value="Genomic_DNA"/>
</dbReference>